<dbReference type="Gene3D" id="3.30.450.90">
    <property type="match status" value="1"/>
</dbReference>
<gene>
    <name evidence="3" type="primary">traJ</name>
    <name evidence="3" type="ORF">E6B08_30735</name>
</gene>
<sequence length="392" mass="43693">MTSPIFDPYNFEGDLSPDNFMRFLKLCADRGVSDILVQGGDYIWVELHGRQLKASTTTIKQGQLSPLMASAWSAEIESMIKQGDEGVDRALELAGEEFGLARGTTLRFRTNFVQARIASIDEAYSITMRVIPSDLPDIDKMGIEPDLIRGCYAEMGLVLVCGPTGSGKTTFLAGLYKKAGTEMPDRKVITYEDPIEYVLGGPHWLGPQPSQSQLRRDIGDFPKALRNAMRRKPSIIGIGEARDRETIEAMTEAGLTGHLCFATMHTESVAETINRAIQTYPPDQQAGMASRLAGALRVILVQRLLKTTDGKRAAIREYLVFDREVRNELQSLPYTDWGRFIRGLLEKAEATLDDKAWRLFQADRIDAGEFISLAGAKEFKKRWELEGLNHGI</sequence>
<dbReference type="InterPro" id="IPR050921">
    <property type="entry name" value="T4SS_GSP_E_ATPase"/>
</dbReference>
<comment type="similarity">
    <text evidence="1">Belongs to the GSP E family.</text>
</comment>
<evidence type="ECO:0000259" key="2">
    <source>
        <dbReference type="Pfam" id="PF00437"/>
    </source>
</evidence>
<dbReference type="SUPFAM" id="SSF52540">
    <property type="entry name" value="P-loop containing nucleoside triphosphate hydrolases"/>
    <property type="match status" value="1"/>
</dbReference>
<dbReference type="Proteomes" id="UP000298551">
    <property type="component" value="Plasmid pPp1290"/>
</dbReference>
<accession>A0A177YCG4</accession>
<dbReference type="InterPro" id="IPR013364">
    <property type="entry name" value="ATPase_plasmid-transfer_TraJ"/>
</dbReference>
<keyword evidence="3" id="KW-0614">Plasmid</keyword>
<dbReference type="OrthoDB" id="6189814at2"/>
<dbReference type="Gene3D" id="3.40.50.300">
    <property type="entry name" value="P-loop containing nucleotide triphosphate hydrolases"/>
    <property type="match status" value="1"/>
</dbReference>
<dbReference type="Pfam" id="PF00437">
    <property type="entry name" value="T2SSE"/>
    <property type="match status" value="1"/>
</dbReference>
<protein>
    <submittedName>
        <fullName evidence="3">Plasmid transfer ATPase TraJ</fullName>
    </submittedName>
</protein>
<name>A0A177YCG4_PSEPU</name>
<dbReference type="PANTHER" id="PTHR30486">
    <property type="entry name" value="TWITCHING MOTILITY PROTEIN PILT"/>
    <property type="match status" value="1"/>
</dbReference>
<geneLocation type="plasmid" evidence="4">
    <name>ppp1290</name>
</geneLocation>
<dbReference type="InterPro" id="IPR001482">
    <property type="entry name" value="T2SS/T4SS_dom"/>
</dbReference>
<dbReference type="EMBL" id="CP039372">
    <property type="protein sequence ID" value="QCI15689.1"/>
    <property type="molecule type" value="Genomic_DNA"/>
</dbReference>
<dbReference type="RefSeq" id="WP_009682500.1">
    <property type="nucleotide sequence ID" value="NZ_CP039372.1"/>
</dbReference>
<evidence type="ECO:0000313" key="3">
    <source>
        <dbReference type="EMBL" id="QCI15689.1"/>
    </source>
</evidence>
<dbReference type="NCBIfam" id="TIGR02525">
    <property type="entry name" value="plasmid_TraJ"/>
    <property type="match status" value="1"/>
</dbReference>
<organism evidence="3 4">
    <name type="scientific">Pseudomonas putida</name>
    <name type="common">Arthrobacter siderocapsulatus</name>
    <dbReference type="NCBI Taxonomy" id="303"/>
    <lineage>
        <taxon>Bacteria</taxon>
        <taxon>Pseudomonadati</taxon>
        <taxon>Pseudomonadota</taxon>
        <taxon>Gammaproteobacteria</taxon>
        <taxon>Pseudomonadales</taxon>
        <taxon>Pseudomonadaceae</taxon>
        <taxon>Pseudomonas</taxon>
    </lineage>
</organism>
<proteinExistence type="inferred from homology"/>
<feature type="domain" description="Bacterial type II secretion system protein E" evidence="2">
    <location>
        <begin position="29"/>
        <end position="309"/>
    </location>
</feature>
<evidence type="ECO:0000256" key="1">
    <source>
        <dbReference type="ARBA" id="ARBA00006611"/>
    </source>
</evidence>
<dbReference type="GO" id="GO:0016887">
    <property type="term" value="F:ATP hydrolysis activity"/>
    <property type="evidence" value="ECO:0007669"/>
    <property type="project" value="InterPro"/>
</dbReference>
<dbReference type="InterPro" id="IPR027417">
    <property type="entry name" value="P-loop_NTPase"/>
</dbReference>
<evidence type="ECO:0000313" key="4">
    <source>
        <dbReference type="Proteomes" id="UP000298551"/>
    </source>
</evidence>
<dbReference type="PANTHER" id="PTHR30486:SF6">
    <property type="entry name" value="TYPE IV PILUS RETRACTATION ATPASE PILT"/>
    <property type="match status" value="1"/>
</dbReference>
<dbReference type="AlphaFoldDB" id="A0A177YCG4"/>
<reference evidence="4" key="1">
    <citation type="submission" date="2019-04" db="EMBL/GenBank/DDBJ databases">
        <title>Genome sequence of Pseudomonas putida 1290, an auxin catabolizing strain.</title>
        <authorList>
            <person name="Laird T.S."/>
            <person name="Leveau J.H.J."/>
        </authorList>
    </citation>
    <scope>NUCLEOTIDE SEQUENCE [LARGE SCALE GENOMIC DNA]</scope>
    <source>
        <strain evidence="4">1290</strain>
        <plasmid evidence="4">ppp1290</plasmid>
    </source>
</reference>
<dbReference type="CDD" id="cd19516">
    <property type="entry name" value="DotB_TraJ"/>
    <property type="match status" value="1"/>
</dbReference>